<proteinExistence type="predicted"/>
<reference evidence="1" key="1">
    <citation type="submission" date="2020-10" db="EMBL/GenBank/DDBJ databases">
        <title>Ca. Dormibacterota MAGs.</title>
        <authorList>
            <person name="Montgomery K."/>
        </authorList>
    </citation>
    <scope>NUCLEOTIDE SEQUENCE [LARGE SCALE GENOMIC DNA]</scope>
    <source>
        <strain evidence="1">SC8812_S17_10</strain>
    </source>
</reference>
<dbReference type="EMBL" id="JAEKNR010000106">
    <property type="protein sequence ID" value="MBJ7598384.1"/>
    <property type="molecule type" value="Genomic_DNA"/>
</dbReference>
<keyword evidence="2" id="KW-1185">Reference proteome</keyword>
<dbReference type="RefSeq" id="WP_338201339.1">
    <property type="nucleotide sequence ID" value="NZ_JAEKNR010000106.1"/>
</dbReference>
<organism evidence="1 2">
    <name type="scientific">Candidatus Nephthysia bennettiae</name>
    <dbReference type="NCBI Taxonomy" id="3127016"/>
    <lineage>
        <taxon>Bacteria</taxon>
        <taxon>Bacillati</taxon>
        <taxon>Candidatus Dormiibacterota</taxon>
        <taxon>Candidatus Dormibacteria</taxon>
        <taxon>Candidatus Dormibacterales</taxon>
        <taxon>Candidatus Dormibacteraceae</taxon>
        <taxon>Candidatus Nephthysia</taxon>
    </lineage>
</organism>
<comment type="caution">
    <text evidence="1">The sequence shown here is derived from an EMBL/GenBank/DDBJ whole genome shotgun (WGS) entry which is preliminary data.</text>
</comment>
<protein>
    <submittedName>
        <fullName evidence="1">Uncharacterized protein</fullName>
    </submittedName>
</protein>
<gene>
    <name evidence="1" type="ORF">JF922_09905</name>
</gene>
<dbReference type="AlphaFoldDB" id="A0A934N980"/>
<dbReference type="Proteomes" id="UP000612893">
    <property type="component" value="Unassembled WGS sequence"/>
</dbReference>
<evidence type="ECO:0000313" key="2">
    <source>
        <dbReference type="Proteomes" id="UP000612893"/>
    </source>
</evidence>
<accession>A0A934N980</accession>
<sequence length="48" mass="4947">MDSAAVTLLVAGPHLRVIAEDGSILRELTLDPARDQQVATPVSGSTSS</sequence>
<evidence type="ECO:0000313" key="1">
    <source>
        <dbReference type="EMBL" id="MBJ7598384.1"/>
    </source>
</evidence>
<name>A0A934N980_9BACT</name>